<name>A0ABT0WE91_9BACI</name>
<dbReference type="Proteomes" id="UP001523262">
    <property type="component" value="Unassembled WGS sequence"/>
</dbReference>
<reference evidence="1 2" key="1">
    <citation type="submission" date="2022-06" db="EMBL/GenBank/DDBJ databases">
        <authorList>
            <person name="Jeon C.O."/>
        </authorList>
    </citation>
    <scope>NUCLEOTIDE SEQUENCE [LARGE SCALE GENOMIC DNA]</scope>
    <source>
        <strain evidence="1 2">KCTC 13943</strain>
    </source>
</reference>
<comment type="caution">
    <text evidence="1">The sequence shown here is derived from an EMBL/GenBank/DDBJ whole genome shotgun (WGS) entry which is preliminary data.</text>
</comment>
<evidence type="ECO:0000313" key="1">
    <source>
        <dbReference type="EMBL" id="MCM2534636.1"/>
    </source>
</evidence>
<organism evidence="1 2">
    <name type="scientific">Neobacillus pocheonensis</name>
    <dbReference type="NCBI Taxonomy" id="363869"/>
    <lineage>
        <taxon>Bacteria</taxon>
        <taxon>Bacillati</taxon>
        <taxon>Bacillota</taxon>
        <taxon>Bacilli</taxon>
        <taxon>Bacillales</taxon>
        <taxon>Bacillaceae</taxon>
        <taxon>Neobacillus</taxon>
    </lineage>
</organism>
<dbReference type="EMBL" id="JAMQCR010000002">
    <property type="protein sequence ID" value="MCM2534636.1"/>
    <property type="molecule type" value="Genomic_DNA"/>
</dbReference>
<proteinExistence type="predicted"/>
<gene>
    <name evidence="1" type="ORF">NDK43_22675</name>
</gene>
<sequence>MQDICRKYQIAYSTVERIFYSVAYEKAKDHQTVIQEIQDGQDIPLSLDEIAVRKRP</sequence>
<keyword evidence="2" id="KW-1185">Reference proteome</keyword>
<evidence type="ECO:0000313" key="2">
    <source>
        <dbReference type="Proteomes" id="UP001523262"/>
    </source>
</evidence>
<accession>A0ABT0WE91</accession>
<protein>
    <submittedName>
        <fullName evidence="1">Uncharacterized protein</fullName>
    </submittedName>
</protein>